<dbReference type="InterPro" id="IPR036069">
    <property type="entry name" value="DUF34/NIF3_sf"/>
</dbReference>
<comment type="caution">
    <text evidence="4">The sequence shown here is derived from an EMBL/GenBank/DDBJ whole genome shotgun (WGS) entry which is preliminary data.</text>
</comment>
<dbReference type="EMBL" id="JACSQO010000004">
    <property type="protein sequence ID" value="MBD7944608.1"/>
    <property type="molecule type" value="Genomic_DNA"/>
</dbReference>
<dbReference type="PANTHER" id="PTHR13799">
    <property type="entry name" value="NGG1 INTERACTING FACTOR 3"/>
    <property type="match status" value="1"/>
</dbReference>
<dbReference type="Gene3D" id="3.40.1390.30">
    <property type="entry name" value="NIF3 (NGG1p interacting factor 3)-like"/>
    <property type="match status" value="2"/>
</dbReference>
<dbReference type="SUPFAM" id="SSF102705">
    <property type="entry name" value="NIF3 (NGG1p interacting factor 3)-like"/>
    <property type="match status" value="1"/>
</dbReference>
<evidence type="ECO:0000313" key="4">
    <source>
        <dbReference type="EMBL" id="MBD7944608.1"/>
    </source>
</evidence>
<organism evidence="4 5">
    <name type="scientific">Psychrobacillus faecigallinarum</name>
    <dbReference type="NCBI Taxonomy" id="2762235"/>
    <lineage>
        <taxon>Bacteria</taxon>
        <taxon>Bacillati</taxon>
        <taxon>Bacillota</taxon>
        <taxon>Bacilli</taxon>
        <taxon>Bacillales</taxon>
        <taxon>Bacillaceae</taxon>
        <taxon>Psychrobacillus</taxon>
    </lineage>
</organism>
<dbReference type="Pfam" id="PF01784">
    <property type="entry name" value="DUF34_NIF3"/>
    <property type="match status" value="1"/>
</dbReference>
<evidence type="ECO:0000256" key="2">
    <source>
        <dbReference type="ARBA" id="ARBA00022112"/>
    </source>
</evidence>
<dbReference type="Proteomes" id="UP000640786">
    <property type="component" value="Unassembled WGS sequence"/>
</dbReference>
<keyword evidence="5" id="KW-1185">Reference proteome</keyword>
<protein>
    <recommendedName>
        <fullName evidence="2">GTP cyclohydrolase 1 type 2 homolog</fullName>
    </recommendedName>
</protein>
<dbReference type="RefSeq" id="WP_144536162.1">
    <property type="nucleotide sequence ID" value="NZ_JACSQO010000004.1"/>
</dbReference>
<proteinExistence type="inferred from homology"/>
<dbReference type="InterPro" id="IPR002678">
    <property type="entry name" value="DUF34/NIF3"/>
</dbReference>
<gene>
    <name evidence="4" type="ORF">H9650_10815</name>
</gene>
<evidence type="ECO:0000313" key="5">
    <source>
        <dbReference type="Proteomes" id="UP000640786"/>
    </source>
</evidence>
<evidence type="ECO:0000256" key="3">
    <source>
        <dbReference type="ARBA" id="ARBA00022723"/>
    </source>
</evidence>
<reference evidence="4 5" key="1">
    <citation type="submission" date="2020-08" db="EMBL/GenBank/DDBJ databases">
        <title>A Genomic Blueprint of the Chicken Gut Microbiome.</title>
        <authorList>
            <person name="Gilroy R."/>
            <person name="Ravi A."/>
            <person name="Getino M."/>
            <person name="Pursley I."/>
            <person name="Horton D.L."/>
            <person name="Alikhan N.-F."/>
            <person name="Baker D."/>
            <person name="Gharbi K."/>
            <person name="Hall N."/>
            <person name="Watson M."/>
            <person name="Adriaenssens E.M."/>
            <person name="Foster-Nyarko E."/>
            <person name="Jarju S."/>
            <person name="Secka A."/>
            <person name="Antonio M."/>
            <person name="Oren A."/>
            <person name="Chaudhuri R."/>
            <person name="La Ragione R.M."/>
            <person name="Hildebrand F."/>
            <person name="Pallen M.J."/>
        </authorList>
    </citation>
    <scope>NUCLEOTIDE SEQUENCE [LARGE SCALE GENOMIC DNA]</scope>
    <source>
        <strain evidence="4 5">Sa2BUA9</strain>
    </source>
</reference>
<comment type="similarity">
    <text evidence="1">Belongs to the GTP cyclohydrolase I type 2/NIF3 family.</text>
</comment>
<name>A0ABR8RA01_9BACI</name>
<accession>A0ABR8RA01</accession>
<keyword evidence="3" id="KW-0479">Metal-binding</keyword>
<sequence>MVKLQKIIDALDEEFQVQSYGTDPSFSRFLPHCYDSIGYDWKNNFEYDFTQLFNGCMLSGSEEVQTIFLAVFPTEIVLERFISESQEGDLLFMHHPLLMECGDPRGSWGRGFLPIKEKYLSQIKVKNLSVYTCHNPLDCHTTLGTNSAIAKALNCEIQNPVNWSNKYLSLGNIETISTDSLISKLKTLFDIPYVDFEGINKEKLNKIAIVAGCGDVIDWMQEAEKNGVQAYITGEVHCHIDNEYGHRKFKKMQEYIATTSMSLIGVSHAASEYLVHKTLVKDWFEQNFHIKTILLPQEKWWL</sequence>
<evidence type="ECO:0000256" key="1">
    <source>
        <dbReference type="ARBA" id="ARBA00006964"/>
    </source>
</evidence>
<dbReference type="PANTHER" id="PTHR13799:SF14">
    <property type="entry name" value="GTP CYCLOHYDROLASE 1 TYPE 2 HOMOLOG"/>
    <property type="match status" value="1"/>
</dbReference>